<protein>
    <submittedName>
        <fullName evidence="1">Tetratricopeptide repeat protein</fullName>
    </submittedName>
</protein>
<dbReference type="Proteomes" id="UP001615411">
    <property type="component" value="Unassembled WGS sequence"/>
</dbReference>
<dbReference type="EMBL" id="JBIUGF010000047">
    <property type="protein sequence ID" value="MFJ1339546.1"/>
    <property type="molecule type" value="Genomic_DNA"/>
</dbReference>
<accession>A0ACC7LYH6</accession>
<keyword evidence="2" id="KW-1185">Reference proteome</keyword>
<organism evidence="1 2">
    <name type="scientific">Pseudomonas caricapapayae</name>
    <dbReference type="NCBI Taxonomy" id="46678"/>
    <lineage>
        <taxon>Bacteria</taxon>
        <taxon>Pseudomonadati</taxon>
        <taxon>Pseudomonadota</taxon>
        <taxon>Gammaproteobacteria</taxon>
        <taxon>Pseudomonadales</taxon>
        <taxon>Pseudomonadaceae</taxon>
        <taxon>Pseudomonas</taxon>
    </lineage>
</organism>
<name>A0ACC7LYH6_9PSED</name>
<evidence type="ECO:0000313" key="1">
    <source>
        <dbReference type="EMBL" id="MFJ1339546.1"/>
    </source>
</evidence>
<sequence length="242" mass="26040">MKAVMVVMSLILLGGCASDVGAPWLALPGSNASCAKPDSSQELALNMADEMLGEGRPHASLAHLEALPADMAQVRLRKAKVLRLLGRSEAEPLYRSLLGGCLAAEAEHGLGQLSAARGDNLQAQRHLLRAVRLAPTNEKVRNDLGVVYLNQGDVEQARFEFLTAIELKDHNALAAVNLVSLLLYQDKWQQAADLVSRFNLSPAQFSEARSRAELLKAPGKSTPARADQVAAVQEPIPALRQQ</sequence>
<evidence type="ECO:0000313" key="2">
    <source>
        <dbReference type="Proteomes" id="UP001615411"/>
    </source>
</evidence>
<proteinExistence type="predicted"/>
<reference evidence="1" key="1">
    <citation type="submission" date="2024-10" db="EMBL/GenBank/DDBJ databases">
        <title>Aeromonas and Pseudomonas from the Cagarras Archipelago, Rio de Janeiro, Brazil.</title>
        <authorList>
            <person name="Canellas A.L.B."/>
            <person name="Laport M.S."/>
        </authorList>
    </citation>
    <scope>NUCLEOTIDE SEQUENCE</scope>
    <source>
        <strain evidence="1">ACP-7</strain>
    </source>
</reference>
<comment type="caution">
    <text evidence="1">The sequence shown here is derived from an EMBL/GenBank/DDBJ whole genome shotgun (WGS) entry which is preliminary data.</text>
</comment>
<gene>
    <name evidence="1" type="ORF">ACIKP7_15595</name>
</gene>